<feature type="transmembrane region" description="Helical" evidence="1">
    <location>
        <begin position="62"/>
        <end position="83"/>
    </location>
</feature>
<evidence type="ECO:0000256" key="1">
    <source>
        <dbReference type="SAM" id="Phobius"/>
    </source>
</evidence>
<evidence type="ECO:0000313" key="2">
    <source>
        <dbReference type="EMBL" id="GHO59204.1"/>
    </source>
</evidence>
<dbReference type="EMBL" id="BNJG01000003">
    <property type="protein sequence ID" value="GHO59204.1"/>
    <property type="molecule type" value="Genomic_DNA"/>
</dbReference>
<dbReference type="Proteomes" id="UP000654345">
    <property type="component" value="Unassembled WGS sequence"/>
</dbReference>
<feature type="transmembrane region" description="Helical" evidence="1">
    <location>
        <begin position="117"/>
        <end position="136"/>
    </location>
</feature>
<feature type="transmembrane region" description="Helical" evidence="1">
    <location>
        <begin position="203"/>
        <end position="220"/>
    </location>
</feature>
<keyword evidence="1" id="KW-0472">Membrane</keyword>
<keyword evidence="3" id="KW-1185">Reference proteome</keyword>
<feature type="transmembrane region" description="Helical" evidence="1">
    <location>
        <begin position="143"/>
        <end position="164"/>
    </location>
</feature>
<feature type="transmembrane region" description="Helical" evidence="1">
    <location>
        <begin position="27"/>
        <end position="50"/>
    </location>
</feature>
<keyword evidence="1" id="KW-1133">Transmembrane helix</keyword>
<sequence length="275" mass="29130">MQWADGWGVINATPANLTYEHATVKQLHAWSVGVLDAALALFLAIGGYTYMLGGYRDFRQVAVRLLLAVIAANFSLLFIPQIIEVQNTLTSGMQTFFGGKVNLLPGGKIDTASNSTALRLSCFYLAELAMSIIILAQRVIYLALLDFLIVLAPLGIACFALPQTQDWGNWWVQLFVSTLLMPLLQNLCINLSSSILMTVGPKGVSIVGMLIGIGGLYLAFKLPTMLVSKPLGLLMRGVPDGVSIGMAGVQAVQGAAEGTGEGIANIAKTAATLAA</sequence>
<keyword evidence="1" id="KW-0812">Transmembrane</keyword>
<protein>
    <recommendedName>
        <fullName evidence="4">TrbL/VirB6 plasmid conjugal transfer protein</fullName>
    </recommendedName>
</protein>
<evidence type="ECO:0000313" key="3">
    <source>
        <dbReference type="Proteomes" id="UP000654345"/>
    </source>
</evidence>
<accession>A0ABQ3V227</accession>
<organism evidence="2 3">
    <name type="scientific">Ktedonobacter robiniae</name>
    <dbReference type="NCBI Taxonomy" id="2778365"/>
    <lineage>
        <taxon>Bacteria</taxon>
        <taxon>Bacillati</taxon>
        <taxon>Chloroflexota</taxon>
        <taxon>Ktedonobacteria</taxon>
        <taxon>Ktedonobacterales</taxon>
        <taxon>Ktedonobacteraceae</taxon>
        <taxon>Ktedonobacter</taxon>
    </lineage>
</organism>
<evidence type="ECO:0008006" key="4">
    <source>
        <dbReference type="Google" id="ProtNLM"/>
    </source>
</evidence>
<reference evidence="2 3" key="1">
    <citation type="journal article" date="2021" name="Int. J. Syst. Evol. Microbiol.">
        <title>Reticulibacter mediterranei gen. nov., sp. nov., within the new family Reticulibacteraceae fam. nov., and Ktedonospora formicarum gen. nov., sp. nov., Ktedonobacter robiniae sp. nov., Dictyobacter formicarum sp. nov. and Dictyobacter arantiisoli sp. nov., belonging to the class Ktedonobacteria.</title>
        <authorList>
            <person name="Yabe S."/>
            <person name="Zheng Y."/>
            <person name="Wang C.M."/>
            <person name="Sakai Y."/>
            <person name="Abe K."/>
            <person name="Yokota A."/>
            <person name="Donadio S."/>
            <person name="Cavaletti L."/>
            <person name="Monciardini P."/>
        </authorList>
    </citation>
    <scope>NUCLEOTIDE SEQUENCE [LARGE SCALE GENOMIC DNA]</scope>
    <source>
        <strain evidence="2 3">SOSP1-30</strain>
    </source>
</reference>
<feature type="transmembrane region" description="Helical" evidence="1">
    <location>
        <begin position="170"/>
        <end position="191"/>
    </location>
</feature>
<name>A0ABQ3V227_9CHLR</name>
<gene>
    <name evidence="2" type="ORF">KSB_76790</name>
</gene>
<comment type="caution">
    <text evidence="2">The sequence shown here is derived from an EMBL/GenBank/DDBJ whole genome shotgun (WGS) entry which is preliminary data.</text>
</comment>
<proteinExistence type="predicted"/>